<dbReference type="InterPro" id="IPR011990">
    <property type="entry name" value="TPR-like_helical_dom_sf"/>
</dbReference>
<name>A0A8C9F7G4_PAVCR</name>
<dbReference type="Ensembl" id="ENSPSTT00000012004.1">
    <property type="protein sequence ID" value="ENSPSTP00000011441.1"/>
    <property type="gene ID" value="ENSPSTG00000008035.1"/>
</dbReference>
<accession>A0A8C9F7G4</accession>
<proteinExistence type="predicted"/>
<dbReference type="Proteomes" id="UP000694428">
    <property type="component" value="Unplaced"/>
</dbReference>
<protein>
    <submittedName>
        <fullName evidence="1">Zinc finger MYND-type containing 12</fullName>
    </submittedName>
</protein>
<keyword evidence="2" id="KW-1185">Reference proteome</keyword>
<reference evidence="1" key="1">
    <citation type="submission" date="2025-08" db="UniProtKB">
        <authorList>
            <consortium name="Ensembl"/>
        </authorList>
    </citation>
    <scope>IDENTIFICATION</scope>
</reference>
<evidence type="ECO:0000313" key="1">
    <source>
        <dbReference type="Ensembl" id="ENSPSTP00000011441.1"/>
    </source>
</evidence>
<dbReference type="SUPFAM" id="SSF48452">
    <property type="entry name" value="TPR-like"/>
    <property type="match status" value="1"/>
</dbReference>
<sequence>SEHRTGQQRVRGSCQAPGITRVCCCPTPNLSLLGAMGQCAAARCNKLSPCFQTVSPKYIIDLTSSTAQKFIFDGKHKKALPAALHALRFSTKVYGSSSVQLVPAYLLLAEACIGVGNLQQASNYLSQAQWIVLRTPDCSSAFQHRLHRSLGLLYAADGNFDQALYHLANDIYLASSTFGLKSIEASGGYFHMADVFFRQNKMDIANSLYAEVGKSKAHPVSISQLTFFFLCAFQCFPVSDCLLYDGNHLMEVSEDTMTEAQQAEAIQVLNAVLDIREKAPKQQPGETARVLHALAMLYYLIMDSSKVKCLVTGRAIEEMGALVQPESVQLVFPEIAFRKFR</sequence>
<dbReference type="Gene3D" id="1.25.40.10">
    <property type="entry name" value="Tetratricopeptide repeat domain"/>
    <property type="match status" value="1"/>
</dbReference>
<reference evidence="1" key="2">
    <citation type="submission" date="2025-09" db="UniProtKB">
        <authorList>
            <consortium name="Ensembl"/>
        </authorList>
    </citation>
    <scope>IDENTIFICATION</scope>
</reference>
<dbReference type="PANTHER" id="PTHR46533:SF1">
    <property type="entry name" value="ZINC FINGER MYND DOMAIN-CONTAINING PROTEIN 12"/>
    <property type="match status" value="1"/>
</dbReference>
<dbReference type="InterPro" id="IPR053248">
    <property type="entry name" value="Zinc_finger_MYND_domain"/>
</dbReference>
<dbReference type="PANTHER" id="PTHR46533">
    <property type="entry name" value="ZINC FINGER MYND DOMAIN-CONTAINING PROTEIN 12"/>
    <property type="match status" value="1"/>
</dbReference>
<organism evidence="1 2">
    <name type="scientific">Pavo cristatus</name>
    <name type="common">Indian peafowl</name>
    <name type="synonym">Blue peafowl</name>
    <dbReference type="NCBI Taxonomy" id="9049"/>
    <lineage>
        <taxon>Eukaryota</taxon>
        <taxon>Metazoa</taxon>
        <taxon>Chordata</taxon>
        <taxon>Craniata</taxon>
        <taxon>Vertebrata</taxon>
        <taxon>Euteleostomi</taxon>
        <taxon>Archelosauria</taxon>
        <taxon>Archosauria</taxon>
        <taxon>Dinosauria</taxon>
        <taxon>Saurischia</taxon>
        <taxon>Theropoda</taxon>
        <taxon>Coelurosauria</taxon>
        <taxon>Aves</taxon>
        <taxon>Neognathae</taxon>
        <taxon>Galloanserae</taxon>
        <taxon>Galliformes</taxon>
        <taxon>Phasianidae</taxon>
        <taxon>Phasianinae</taxon>
        <taxon>Pavo</taxon>
    </lineage>
</organism>
<dbReference type="AlphaFoldDB" id="A0A8C9F7G4"/>
<evidence type="ECO:0000313" key="2">
    <source>
        <dbReference type="Proteomes" id="UP000694428"/>
    </source>
</evidence>